<keyword evidence="3" id="KW-1185">Reference proteome</keyword>
<evidence type="ECO:0000313" key="3">
    <source>
        <dbReference type="Proteomes" id="UP001208570"/>
    </source>
</evidence>
<organism evidence="2 3">
    <name type="scientific">Paralvinella palmiformis</name>
    <dbReference type="NCBI Taxonomy" id="53620"/>
    <lineage>
        <taxon>Eukaryota</taxon>
        <taxon>Metazoa</taxon>
        <taxon>Spiralia</taxon>
        <taxon>Lophotrochozoa</taxon>
        <taxon>Annelida</taxon>
        <taxon>Polychaeta</taxon>
        <taxon>Sedentaria</taxon>
        <taxon>Canalipalpata</taxon>
        <taxon>Terebellida</taxon>
        <taxon>Terebelliformia</taxon>
        <taxon>Alvinellidae</taxon>
        <taxon>Paralvinella</taxon>
    </lineage>
</organism>
<accession>A0AAD9JP41</accession>
<gene>
    <name evidence="2" type="ORF">LSH36_216g02008</name>
</gene>
<dbReference type="GO" id="GO:0005886">
    <property type="term" value="C:plasma membrane"/>
    <property type="evidence" value="ECO:0007669"/>
    <property type="project" value="TreeGrafter"/>
</dbReference>
<evidence type="ECO:0000313" key="2">
    <source>
        <dbReference type="EMBL" id="KAK2156321.1"/>
    </source>
</evidence>
<name>A0AAD9JP41_9ANNE</name>
<dbReference type="EMBL" id="JAODUP010000216">
    <property type="protein sequence ID" value="KAK2156321.1"/>
    <property type="molecule type" value="Genomic_DNA"/>
</dbReference>
<feature type="compositionally biased region" description="Polar residues" evidence="1">
    <location>
        <begin position="124"/>
        <end position="152"/>
    </location>
</feature>
<sequence length="312" mass="34523">MTMSMIMMDPPVEFEDEFDEMRARATSGGSLYGLLRRQAFLQGAKKVDPDKRCMVRQRSKSLITKSVALPEEKSILKMLCEYAESSRKQTDLEQRRHSTACLEDARDANHINHLSPIRRIQNNAATQQRKQQPHVTSSTTHAQVHFSPSTNEVGCAKKSEPEVRFVECVRTIPICDNFLSPNDPMGARTGSTLPPFPVGTPSMYRRRSFSVTPKGIVNQGDNIVEFQLLQHPGHGHGQNPYGVEFGSTGSDLQLLCKTSPSDSYTSIGSVDSAETVIYRVLMLGGPGVGKSALSQQFLTSEHMMAQNTSFGK</sequence>
<dbReference type="Proteomes" id="UP001208570">
    <property type="component" value="Unassembled WGS sequence"/>
</dbReference>
<comment type="caution">
    <text evidence="2">The sequence shown here is derived from an EMBL/GenBank/DDBJ whole genome shotgun (WGS) entry which is preliminary data.</text>
</comment>
<reference evidence="2" key="1">
    <citation type="journal article" date="2023" name="Mol. Biol. Evol.">
        <title>Third-Generation Sequencing Reveals the Adaptive Role of the Epigenome in Three Deep-Sea Polychaetes.</title>
        <authorList>
            <person name="Perez M."/>
            <person name="Aroh O."/>
            <person name="Sun Y."/>
            <person name="Lan Y."/>
            <person name="Juniper S.K."/>
            <person name="Young C.R."/>
            <person name="Angers B."/>
            <person name="Qian P.Y."/>
        </authorList>
    </citation>
    <scope>NUCLEOTIDE SEQUENCE</scope>
    <source>
        <strain evidence="2">P08H-3</strain>
    </source>
</reference>
<protein>
    <submittedName>
        <fullName evidence="2">Uncharacterized protein</fullName>
    </submittedName>
</protein>
<feature type="region of interest" description="Disordered" evidence="1">
    <location>
        <begin position="124"/>
        <end position="153"/>
    </location>
</feature>
<dbReference type="InterPro" id="IPR051641">
    <property type="entry name" value="RGK_GTP-binding_reg"/>
</dbReference>
<dbReference type="PANTHER" id="PTHR45775">
    <property type="entry name" value="RAD, GEM/KIR FAMILY MEMBER 2, ISOFORM C"/>
    <property type="match status" value="1"/>
</dbReference>
<dbReference type="GO" id="GO:0005525">
    <property type="term" value="F:GTP binding"/>
    <property type="evidence" value="ECO:0007669"/>
    <property type="project" value="TreeGrafter"/>
</dbReference>
<dbReference type="AlphaFoldDB" id="A0AAD9JP41"/>
<dbReference type="GO" id="GO:0005246">
    <property type="term" value="F:calcium channel regulator activity"/>
    <property type="evidence" value="ECO:0007669"/>
    <property type="project" value="TreeGrafter"/>
</dbReference>
<dbReference type="PANTHER" id="PTHR45775:SF6">
    <property type="entry name" value="RAD, GEM_KIR FAMILY MEMBER 2, ISOFORM C"/>
    <property type="match status" value="1"/>
</dbReference>
<proteinExistence type="predicted"/>
<evidence type="ECO:0000256" key="1">
    <source>
        <dbReference type="SAM" id="MobiDB-lite"/>
    </source>
</evidence>